<dbReference type="RefSeq" id="WP_079421975.1">
    <property type="nucleotide sequence ID" value="NZ_MZGV01000003.1"/>
</dbReference>
<dbReference type="InterPro" id="IPR018490">
    <property type="entry name" value="cNMP-bd_dom_sf"/>
</dbReference>
<reference evidence="6 7" key="1">
    <citation type="submission" date="2017-03" db="EMBL/GenBank/DDBJ databases">
        <title>Genome sequence of Clostridium oryzae DSM 28571.</title>
        <authorList>
            <person name="Poehlein A."/>
            <person name="Daniel R."/>
        </authorList>
    </citation>
    <scope>NUCLEOTIDE SEQUENCE [LARGE SCALE GENOMIC DNA]</scope>
    <source>
        <strain evidence="6 7">DSM 28571</strain>
    </source>
</reference>
<evidence type="ECO:0000313" key="7">
    <source>
        <dbReference type="Proteomes" id="UP000190080"/>
    </source>
</evidence>
<feature type="domain" description="HTH crp-type" evidence="5">
    <location>
        <begin position="154"/>
        <end position="222"/>
    </location>
</feature>
<evidence type="ECO:0000259" key="4">
    <source>
        <dbReference type="PROSITE" id="PS50042"/>
    </source>
</evidence>
<dbReference type="CDD" id="cd00038">
    <property type="entry name" value="CAP_ED"/>
    <property type="match status" value="1"/>
</dbReference>
<dbReference type="SUPFAM" id="SSF51206">
    <property type="entry name" value="cAMP-binding domain-like"/>
    <property type="match status" value="1"/>
</dbReference>
<dbReference type="OrthoDB" id="3176638at2"/>
<keyword evidence="7" id="KW-1185">Reference proteome</keyword>
<evidence type="ECO:0000256" key="2">
    <source>
        <dbReference type="ARBA" id="ARBA00023125"/>
    </source>
</evidence>
<dbReference type="SMART" id="SM00100">
    <property type="entry name" value="cNMP"/>
    <property type="match status" value="1"/>
</dbReference>
<dbReference type="InterPro" id="IPR000595">
    <property type="entry name" value="cNMP-bd_dom"/>
</dbReference>
<keyword evidence="3" id="KW-0804">Transcription</keyword>
<dbReference type="SUPFAM" id="SSF46785">
    <property type="entry name" value="Winged helix' DNA-binding domain"/>
    <property type="match status" value="1"/>
</dbReference>
<proteinExistence type="predicted"/>
<dbReference type="InterPro" id="IPR014710">
    <property type="entry name" value="RmlC-like_jellyroll"/>
</dbReference>
<accession>A0A1V4IY07</accession>
<dbReference type="AlphaFoldDB" id="A0A1V4IY07"/>
<protein>
    <submittedName>
        <fullName evidence="6">Transcriptional regulator FixK</fullName>
    </submittedName>
</protein>
<dbReference type="Proteomes" id="UP000190080">
    <property type="component" value="Unassembled WGS sequence"/>
</dbReference>
<name>A0A1V4IY07_9CLOT</name>
<dbReference type="GO" id="GO:0003677">
    <property type="term" value="F:DNA binding"/>
    <property type="evidence" value="ECO:0007669"/>
    <property type="project" value="UniProtKB-KW"/>
</dbReference>
<keyword evidence="2" id="KW-0238">DNA-binding</keyword>
<gene>
    <name evidence="6" type="ORF">CLORY_05230</name>
</gene>
<dbReference type="InterPro" id="IPR036390">
    <property type="entry name" value="WH_DNA-bd_sf"/>
</dbReference>
<comment type="caution">
    <text evidence="6">The sequence shown here is derived from an EMBL/GenBank/DDBJ whole genome shotgun (WGS) entry which is preliminary data.</text>
</comment>
<sequence>MKEYLETLKKVSLFKNIKENEIGNMLSCIKADIKSYKKEDIIILAGDPVKSIGIILSGNVQVVKEDSYGNRNILAYLEKTEIFAEVFACAEIEGSPISVIASSECTIMFLDFKRIVCSCESACEFHSILIQNMLRVISTKTIELNEKLSCLGKRSIEEKVRAFMLMQKERHGKDSFKISLSRAEMADYLCVDRSALSAVLSRMHQDGKINFYKNHFELLDNFFK</sequence>
<dbReference type="EMBL" id="MZGV01000003">
    <property type="protein sequence ID" value="OPJ64654.1"/>
    <property type="molecule type" value="Genomic_DNA"/>
</dbReference>
<dbReference type="Pfam" id="PF00027">
    <property type="entry name" value="cNMP_binding"/>
    <property type="match status" value="1"/>
</dbReference>
<dbReference type="STRING" id="1450648.CLORY_05230"/>
<organism evidence="6 7">
    <name type="scientific">Clostridium oryzae</name>
    <dbReference type="NCBI Taxonomy" id="1450648"/>
    <lineage>
        <taxon>Bacteria</taxon>
        <taxon>Bacillati</taxon>
        <taxon>Bacillota</taxon>
        <taxon>Clostridia</taxon>
        <taxon>Eubacteriales</taxon>
        <taxon>Clostridiaceae</taxon>
        <taxon>Clostridium</taxon>
    </lineage>
</organism>
<keyword evidence="1" id="KW-0805">Transcription regulation</keyword>
<dbReference type="PROSITE" id="PS50042">
    <property type="entry name" value="CNMP_BINDING_3"/>
    <property type="match status" value="1"/>
</dbReference>
<dbReference type="Pfam" id="PF13545">
    <property type="entry name" value="HTH_Crp_2"/>
    <property type="match status" value="1"/>
</dbReference>
<dbReference type="InterPro" id="IPR012318">
    <property type="entry name" value="HTH_CRP"/>
</dbReference>
<dbReference type="PROSITE" id="PS51063">
    <property type="entry name" value="HTH_CRP_2"/>
    <property type="match status" value="1"/>
</dbReference>
<evidence type="ECO:0000259" key="5">
    <source>
        <dbReference type="PROSITE" id="PS51063"/>
    </source>
</evidence>
<evidence type="ECO:0000313" key="6">
    <source>
        <dbReference type="EMBL" id="OPJ64654.1"/>
    </source>
</evidence>
<evidence type="ECO:0000256" key="3">
    <source>
        <dbReference type="ARBA" id="ARBA00023163"/>
    </source>
</evidence>
<dbReference type="GO" id="GO:0006355">
    <property type="term" value="P:regulation of DNA-templated transcription"/>
    <property type="evidence" value="ECO:0007669"/>
    <property type="project" value="InterPro"/>
</dbReference>
<feature type="domain" description="Cyclic nucleotide-binding" evidence="4">
    <location>
        <begin position="13"/>
        <end position="111"/>
    </location>
</feature>
<evidence type="ECO:0000256" key="1">
    <source>
        <dbReference type="ARBA" id="ARBA00023015"/>
    </source>
</evidence>
<dbReference type="Gene3D" id="2.60.120.10">
    <property type="entry name" value="Jelly Rolls"/>
    <property type="match status" value="1"/>
</dbReference>